<dbReference type="CDD" id="cd00565">
    <property type="entry name" value="Ubl_ThiS"/>
    <property type="match status" value="1"/>
</dbReference>
<dbReference type="InterPro" id="IPR012675">
    <property type="entry name" value="Beta-grasp_dom_sf"/>
</dbReference>
<evidence type="ECO:0000313" key="2">
    <source>
        <dbReference type="Proteomes" id="UP000586918"/>
    </source>
</evidence>
<evidence type="ECO:0000313" key="1">
    <source>
        <dbReference type="EMBL" id="NMH94771.1"/>
    </source>
</evidence>
<dbReference type="AlphaFoldDB" id="A0A848DQV8"/>
<keyword evidence="2" id="KW-1185">Reference proteome</keyword>
<dbReference type="InterPro" id="IPR003749">
    <property type="entry name" value="ThiS/MoaD-like"/>
</dbReference>
<proteinExistence type="predicted"/>
<gene>
    <name evidence="1" type="primary">thiS</name>
    <name evidence="1" type="ORF">HF519_24985</name>
</gene>
<dbReference type="Gene3D" id="3.10.20.30">
    <property type="match status" value="1"/>
</dbReference>
<protein>
    <submittedName>
        <fullName evidence="1">Sulfur carrier protein ThiS</fullName>
    </submittedName>
</protein>
<sequence>MHVWINGERRELSAGAGLLDALGVLGAPRTGVAVAVDGEVVPRADWPSTRLTDGARIEVLTAVQGG</sequence>
<dbReference type="SUPFAM" id="SSF54285">
    <property type="entry name" value="MoaD/ThiS"/>
    <property type="match status" value="1"/>
</dbReference>
<dbReference type="InterPro" id="IPR010035">
    <property type="entry name" value="Thi_S"/>
</dbReference>
<organism evidence="1 2">
    <name type="scientific">Pseudonocardia bannensis</name>
    <dbReference type="NCBI Taxonomy" id="630973"/>
    <lineage>
        <taxon>Bacteria</taxon>
        <taxon>Bacillati</taxon>
        <taxon>Actinomycetota</taxon>
        <taxon>Actinomycetes</taxon>
        <taxon>Pseudonocardiales</taxon>
        <taxon>Pseudonocardiaceae</taxon>
        <taxon>Pseudonocardia</taxon>
    </lineage>
</organism>
<dbReference type="Pfam" id="PF02597">
    <property type="entry name" value="ThiS"/>
    <property type="match status" value="1"/>
</dbReference>
<dbReference type="NCBIfam" id="TIGR01683">
    <property type="entry name" value="thiS"/>
    <property type="match status" value="1"/>
</dbReference>
<reference evidence="1 2" key="1">
    <citation type="submission" date="2020-04" db="EMBL/GenBank/DDBJ databases">
        <authorList>
            <person name="Klaysubun C."/>
            <person name="Duangmal K."/>
            <person name="Lipun K."/>
        </authorList>
    </citation>
    <scope>NUCLEOTIDE SEQUENCE [LARGE SCALE GENOMIC DNA]</scope>
    <source>
        <strain evidence="1 2">DSM 45300</strain>
    </source>
</reference>
<dbReference type="PANTHER" id="PTHR34472:SF1">
    <property type="entry name" value="SULFUR CARRIER PROTEIN THIS"/>
    <property type="match status" value="1"/>
</dbReference>
<name>A0A848DQV8_9PSEU</name>
<dbReference type="InterPro" id="IPR016155">
    <property type="entry name" value="Mopterin_synth/thiamin_S_b"/>
</dbReference>
<dbReference type="PANTHER" id="PTHR34472">
    <property type="entry name" value="SULFUR CARRIER PROTEIN THIS"/>
    <property type="match status" value="1"/>
</dbReference>
<dbReference type="Proteomes" id="UP000586918">
    <property type="component" value="Unassembled WGS sequence"/>
</dbReference>
<accession>A0A848DQV8</accession>
<comment type="caution">
    <text evidence="1">The sequence shown here is derived from an EMBL/GenBank/DDBJ whole genome shotgun (WGS) entry which is preliminary data.</text>
</comment>
<dbReference type="RefSeq" id="WP_169415448.1">
    <property type="nucleotide sequence ID" value="NZ_JAAXKZ010000130.1"/>
</dbReference>
<dbReference type="EMBL" id="JAAXKZ010000130">
    <property type="protein sequence ID" value="NMH94771.1"/>
    <property type="molecule type" value="Genomic_DNA"/>
</dbReference>